<evidence type="ECO:0000256" key="3">
    <source>
        <dbReference type="ARBA" id="ARBA00022755"/>
    </source>
</evidence>
<dbReference type="Pfam" id="PF00551">
    <property type="entry name" value="Formyl_trans_N"/>
    <property type="match status" value="1"/>
</dbReference>
<comment type="catalytic activity">
    <reaction evidence="4">
        <text>N(1)-(5-phospho-beta-D-ribosyl)glycinamide + (6R)-10-formyltetrahydrofolate = N(2)-formyl-N(1)-(5-phospho-beta-D-ribosyl)glycinamide + (6S)-5,6,7,8-tetrahydrofolate + H(+)</text>
        <dbReference type="Rhea" id="RHEA:15053"/>
        <dbReference type="ChEBI" id="CHEBI:15378"/>
        <dbReference type="ChEBI" id="CHEBI:57453"/>
        <dbReference type="ChEBI" id="CHEBI:143788"/>
        <dbReference type="ChEBI" id="CHEBI:147286"/>
        <dbReference type="ChEBI" id="CHEBI:195366"/>
        <dbReference type="EC" id="2.1.2.2"/>
    </reaction>
</comment>
<evidence type="ECO:0000259" key="5">
    <source>
        <dbReference type="Pfam" id="PF00551"/>
    </source>
</evidence>
<dbReference type="PANTHER" id="PTHR43369:SF2">
    <property type="entry name" value="PHOSPHORIBOSYLGLYCINAMIDE FORMYLTRANSFERASE"/>
    <property type="match status" value="1"/>
</dbReference>
<dbReference type="GO" id="GO:0005829">
    <property type="term" value="C:cytosol"/>
    <property type="evidence" value="ECO:0007669"/>
    <property type="project" value="TreeGrafter"/>
</dbReference>
<dbReference type="UniPathway" id="UPA00074">
    <property type="reaction ID" value="UER00126"/>
</dbReference>
<dbReference type="NCBIfam" id="TIGR00639">
    <property type="entry name" value="PurN"/>
    <property type="match status" value="1"/>
</dbReference>
<keyword evidence="2 4" id="KW-0808">Transferase</keyword>
<evidence type="ECO:0000256" key="2">
    <source>
        <dbReference type="ARBA" id="ARBA00022679"/>
    </source>
</evidence>
<feature type="active site" description="Proton donor" evidence="4">
    <location>
        <position position="119"/>
    </location>
</feature>
<dbReference type="Proteomes" id="UP000199589">
    <property type="component" value="Unassembled WGS sequence"/>
</dbReference>
<dbReference type="AlphaFoldDB" id="A0A1I3YM32"/>
<feature type="site" description="Raises pKa of active site His" evidence="4">
    <location>
        <position position="155"/>
    </location>
</feature>
<comment type="similarity">
    <text evidence="4">Belongs to the GART family.</text>
</comment>
<evidence type="ECO:0000256" key="1">
    <source>
        <dbReference type="ARBA" id="ARBA00005054"/>
    </source>
</evidence>
<dbReference type="HAMAP" id="MF_01930">
    <property type="entry name" value="PurN"/>
    <property type="match status" value="1"/>
</dbReference>
<dbReference type="EMBL" id="FOSJ01000023">
    <property type="protein sequence ID" value="SFK32810.1"/>
    <property type="molecule type" value="Genomic_DNA"/>
</dbReference>
<dbReference type="GO" id="GO:0004644">
    <property type="term" value="F:phosphoribosylglycinamide formyltransferase activity"/>
    <property type="evidence" value="ECO:0007669"/>
    <property type="project" value="UniProtKB-UniRule"/>
</dbReference>
<evidence type="ECO:0000256" key="4">
    <source>
        <dbReference type="HAMAP-Rule" id="MF_01930"/>
    </source>
</evidence>
<feature type="binding site" evidence="4">
    <location>
        <begin position="22"/>
        <end position="24"/>
    </location>
    <ligand>
        <name>N(1)-(5-phospho-beta-D-ribosyl)glycinamide</name>
        <dbReference type="ChEBI" id="CHEBI:143788"/>
    </ligand>
</feature>
<feature type="binding site" evidence="4">
    <location>
        <position position="75"/>
    </location>
    <ligand>
        <name>(6R)-10-formyltetrahydrofolate</name>
        <dbReference type="ChEBI" id="CHEBI:195366"/>
    </ligand>
</feature>
<keyword evidence="7" id="KW-1185">Reference proteome</keyword>
<proteinExistence type="inferred from homology"/>
<dbReference type="InterPro" id="IPR002376">
    <property type="entry name" value="Formyl_transf_N"/>
</dbReference>
<evidence type="ECO:0000313" key="6">
    <source>
        <dbReference type="EMBL" id="SFK32810.1"/>
    </source>
</evidence>
<dbReference type="CDD" id="cd08645">
    <property type="entry name" value="FMT_core_GART"/>
    <property type="match status" value="1"/>
</dbReference>
<protein>
    <recommendedName>
        <fullName evidence="4">Phosphoribosylglycinamide formyltransferase</fullName>
        <ecNumber evidence="4">2.1.2.2</ecNumber>
    </recommendedName>
    <alternativeName>
        <fullName evidence="4">5'-phosphoribosylglycinamide transformylase</fullName>
    </alternativeName>
    <alternativeName>
        <fullName evidence="4">GAR transformylase</fullName>
        <shortName evidence="4">GART</shortName>
    </alternativeName>
</protein>
<feature type="binding site" evidence="4">
    <location>
        <position position="117"/>
    </location>
    <ligand>
        <name>(6R)-10-formyltetrahydrofolate</name>
        <dbReference type="ChEBI" id="CHEBI:195366"/>
    </ligand>
</feature>
<dbReference type="SUPFAM" id="SSF53328">
    <property type="entry name" value="Formyltransferase"/>
    <property type="match status" value="1"/>
</dbReference>
<accession>A0A1I3YM32</accession>
<name>A0A1I3YM32_9LACT</name>
<gene>
    <name evidence="4" type="primary">purN</name>
    <name evidence="6" type="ORF">SAMN04488569_102332</name>
</gene>
<reference evidence="7" key="1">
    <citation type="submission" date="2016-10" db="EMBL/GenBank/DDBJ databases">
        <authorList>
            <person name="Varghese N."/>
            <person name="Submissions S."/>
        </authorList>
    </citation>
    <scope>NUCLEOTIDE SEQUENCE [LARGE SCALE GENOMIC DNA]</scope>
    <source>
        <strain evidence="7">DSM 16108</strain>
    </source>
</reference>
<dbReference type="InterPro" id="IPR004607">
    <property type="entry name" value="GART"/>
</dbReference>
<feature type="domain" description="Formyl transferase N-terminal" evidence="5">
    <location>
        <begin position="13"/>
        <end position="192"/>
    </location>
</feature>
<comment type="function">
    <text evidence="4">Catalyzes the transfer of a formyl group from 10-formyltetrahydrofolate to 5-phospho-ribosyl-glycinamide (GAR), producing 5-phospho-ribosyl-N-formylglycinamide (FGAR) and tetrahydrofolate.</text>
</comment>
<organism evidence="6 7">
    <name type="scientific">Marinilactibacillus piezotolerans</name>
    <dbReference type="NCBI Taxonomy" id="258723"/>
    <lineage>
        <taxon>Bacteria</taxon>
        <taxon>Bacillati</taxon>
        <taxon>Bacillota</taxon>
        <taxon>Bacilli</taxon>
        <taxon>Lactobacillales</taxon>
        <taxon>Carnobacteriaceae</taxon>
        <taxon>Marinilactibacillus</taxon>
    </lineage>
</organism>
<comment type="pathway">
    <text evidence="1 4">Purine metabolism; IMP biosynthesis via de novo pathway; N(2)-formyl-N(1)-(5-phospho-D-ribosyl)glycinamide from N(1)-(5-phospho-D-ribosyl)glycinamide (10-formyl THF route): step 1/1.</text>
</comment>
<dbReference type="GO" id="GO:0006189">
    <property type="term" value="P:'de novo' IMP biosynthetic process"/>
    <property type="evidence" value="ECO:0007669"/>
    <property type="project" value="UniProtKB-UniRule"/>
</dbReference>
<dbReference type="Gene3D" id="3.40.50.170">
    <property type="entry name" value="Formyl transferase, N-terminal domain"/>
    <property type="match status" value="1"/>
</dbReference>
<dbReference type="PANTHER" id="PTHR43369">
    <property type="entry name" value="PHOSPHORIBOSYLGLYCINAMIDE FORMYLTRANSFERASE"/>
    <property type="match status" value="1"/>
</dbReference>
<evidence type="ECO:0000313" key="7">
    <source>
        <dbReference type="Proteomes" id="UP000199589"/>
    </source>
</evidence>
<feature type="binding site" evidence="4">
    <location>
        <begin position="100"/>
        <end position="103"/>
    </location>
    <ligand>
        <name>(6R)-10-formyltetrahydrofolate</name>
        <dbReference type="ChEBI" id="CHEBI:195366"/>
    </ligand>
</feature>
<dbReference type="EC" id="2.1.2.2" evidence="4"/>
<keyword evidence="3 4" id="KW-0658">Purine biosynthesis</keyword>
<sequence length="206" mass="23190">MRRLCLNKEKNIKIAIFASGSGTNFEAVAQAVKQGKIKGNLELLVCDNAEAYALKRAEKLKVPTAVILPKSFISKKEFELKILEQLRAHSIDLIVLAGYMRIVGDTLLEAYPEKILNIHPSLLPAYPGKQGIKDAYNDGEIETGVTVHLVDQGIDTGPILAQERIRIEPEEILNSLEERIHRVEHKLYPAVIQQYIEKLQKEQIDK</sequence>
<dbReference type="InterPro" id="IPR036477">
    <property type="entry name" value="Formyl_transf_N_sf"/>
</dbReference>